<accession>A0A2N0ZC57</accession>
<dbReference type="Proteomes" id="UP000233343">
    <property type="component" value="Unassembled WGS sequence"/>
</dbReference>
<keyword evidence="2" id="KW-1185">Reference proteome</keyword>
<name>A0A2N0ZC57_9BACI</name>
<keyword evidence="1" id="KW-0645">Protease</keyword>
<dbReference type="RefSeq" id="WP_066199088.1">
    <property type="nucleotide sequence ID" value="NZ_CP194732.1"/>
</dbReference>
<organism evidence="1 2">
    <name type="scientific">Cytobacillus horneckiae</name>
    <dbReference type="NCBI Taxonomy" id="549687"/>
    <lineage>
        <taxon>Bacteria</taxon>
        <taxon>Bacillati</taxon>
        <taxon>Bacillota</taxon>
        <taxon>Bacilli</taxon>
        <taxon>Bacillales</taxon>
        <taxon>Bacillaceae</taxon>
        <taxon>Cytobacillus</taxon>
    </lineage>
</organism>
<keyword evidence="1" id="KW-0378">Hydrolase</keyword>
<sequence length="72" mass="8433">MGLFNAINQWRESRYDNHVEKMRGLDKCPDCRGRGMQYYAGHEYMFLDDDAYHCASCEGSGLFSVWESNQIE</sequence>
<evidence type="ECO:0000313" key="1">
    <source>
        <dbReference type="EMBL" id="PKG27065.1"/>
    </source>
</evidence>
<keyword evidence="1" id="KW-0031">Aminopeptidase</keyword>
<dbReference type="AlphaFoldDB" id="A0A2N0ZC57"/>
<dbReference type="EMBL" id="PISD01000050">
    <property type="protein sequence ID" value="PKG27065.1"/>
    <property type="molecule type" value="Genomic_DNA"/>
</dbReference>
<dbReference type="InterPro" id="IPR036410">
    <property type="entry name" value="HSP_DnaJ_Cys-rich_dom_sf"/>
</dbReference>
<reference evidence="1 2" key="1">
    <citation type="journal article" date="2010" name="Int. J. Syst. Evol. Microbiol.">
        <title>Bacillus horneckiae sp. nov., isolated from a spacecraft-assembly clean room.</title>
        <authorList>
            <person name="Vaishampayan P."/>
            <person name="Probst A."/>
            <person name="Krishnamurthi S."/>
            <person name="Ghosh S."/>
            <person name="Osman S."/>
            <person name="McDowall A."/>
            <person name="Ruckmani A."/>
            <person name="Mayilraj S."/>
            <person name="Venkateswaran K."/>
        </authorList>
    </citation>
    <scope>NUCLEOTIDE SEQUENCE [LARGE SCALE GENOMIC DNA]</scope>
    <source>
        <strain evidence="2">1PO1SC</strain>
    </source>
</reference>
<comment type="caution">
    <text evidence="1">The sequence shown here is derived from an EMBL/GenBank/DDBJ whole genome shotgun (WGS) entry which is preliminary data.</text>
</comment>
<dbReference type="SUPFAM" id="SSF57938">
    <property type="entry name" value="DnaJ/Hsp40 cysteine-rich domain"/>
    <property type="match status" value="1"/>
</dbReference>
<proteinExistence type="predicted"/>
<evidence type="ECO:0000313" key="2">
    <source>
        <dbReference type="Proteomes" id="UP000233343"/>
    </source>
</evidence>
<protein>
    <submittedName>
        <fullName evidence="1">Methionine aminopeptidase</fullName>
    </submittedName>
</protein>
<dbReference type="GO" id="GO:0004177">
    <property type="term" value="F:aminopeptidase activity"/>
    <property type="evidence" value="ECO:0007669"/>
    <property type="project" value="UniProtKB-KW"/>
</dbReference>
<gene>
    <name evidence="1" type="ORF">CWS20_20545</name>
</gene>